<dbReference type="RefSeq" id="WP_345720515.1">
    <property type="nucleotide sequence ID" value="NZ_BAABRU010000002.1"/>
</dbReference>
<reference evidence="3 4" key="1">
    <citation type="submission" date="2024-02" db="EMBL/GenBank/DDBJ databases">
        <title>Herpetosiphon gulosus NBRC 112829.</title>
        <authorList>
            <person name="Ichikawa N."/>
            <person name="Katano-Makiyama Y."/>
            <person name="Hidaka K."/>
        </authorList>
    </citation>
    <scope>NUCLEOTIDE SEQUENCE [LARGE SCALE GENOMIC DNA]</scope>
    <source>
        <strain evidence="3 4">NBRC 112829</strain>
    </source>
</reference>
<evidence type="ECO:0000256" key="2">
    <source>
        <dbReference type="SAM" id="Phobius"/>
    </source>
</evidence>
<keyword evidence="4" id="KW-1185">Reference proteome</keyword>
<feature type="transmembrane region" description="Helical" evidence="2">
    <location>
        <begin position="65"/>
        <end position="82"/>
    </location>
</feature>
<feature type="compositionally biased region" description="Low complexity" evidence="1">
    <location>
        <begin position="19"/>
        <end position="32"/>
    </location>
</feature>
<gene>
    <name evidence="3" type="ORF">Hgul01_00664</name>
</gene>
<evidence type="ECO:0000313" key="4">
    <source>
        <dbReference type="Proteomes" id="UP001428290"/>
    </source>
</evidence>
<evidence type="ECO:0000256" key="1">
    <source>
        <dbReference type="SAM" id="MobiDB-lite"/>
    </source>
</evidence>
<keyword evidence="2" id="KW-0472">Membrane</keyword>
<feature type="region of interest" description="Disordered" evidence="1">
    <location>
        <begin position="1"/>
        <end position="32"/>
    </location>
</feature>
<dbReference type="EMBL" id="BAABRU010000002">
    <property type="protein sequence ID" value="GAA5526883.1"/>
    <property type="molecule type" value="Genomic_DNA"/>
</dbReference>
<organism evidence="3 4">
    <name type="scientific">Herpetosiphon gulosus</name>
    <dbReference type="NCBI Taxonomy" id="1973496"/>
    <lineage>
        <taxon>Bacteria</taxon>
        <taxon>Bacillati</taxon>
        <taxon>Chloroflexota</taxon>
        <taxon>Chloroflexia</taxon>
        <taxon>Herpetosiphonales</taxon>
        <taxon>Herpetosiphonaceae</taxon>
        <taxon>Herpetosiphon</taxon>
    </lineage>
</organism>
<name>A0ABP9WX94_9CHLR</name>
<feature type="transmembrane region" description="Helical" evidence="2">
    <location>
        <begin position="143"/>
        <end position="161"/>
    </location>
</feature>
<keyword evidence="2" id="KW-1133">Transmembrane helix</keyword>
<accession>A0ABP9WX94</accession>
<dbReference type="Proteomes" id="UP001428290">
    <property type="component" value="Unassembled WGS sequence"/>
</dbReference>
<feature type="transmembrane region" description="Helical" evidence="2">
    <location>
        <begin position="173"/>
        <end position="196"/>
    </location>
</feature>
<feature type="transmembrane region" description="Helical" evidence="2">
    <location>
        <begin position="102"/>
        <end position="123"/>
    </location>
</feature>
<proteinExistence type="predicted"/>
<keyword evidence="2" id="KW-0812">Transmembrane</keyword>
<sequence>MSNDQYSNQPPVDPNYQTNQPPSNQPQLYQPYSQPLQPQDQGQFVVPSGDQLVRGFKGLSLGRRLAIGGGLVAWLGYFLPWYSFSSAILGFRESSSVGLSYFWPWLGFLALTTVLVNLIAPLFGKHVYPLIQRTINLPLGKAVFYATAAALGLGLIGGLISKPSDMGFAEIDISFGFGFYLSILALGAATAGGWLMQQSGE</sequence>
<comment type="caution">
    <text evidence="3">The sequence shown here is derived from an EMBL/GenBank/DDBJ whole genome shotgun (WGS) entry which is preliminary data.</text>
</comment>
<evidence type="ECO:0000313" key="3">
    <source>
        <dbReference type="EMBL" id="GAA5526883.1"/>
    </source>
</evidence>
<feature type="compositionally biased region" description="Polar residues" evidence="1">
    <location>
        <begin position="1"/>
        <end position="18"/>
    </location>
</feature>
<protein>
    <submittedName>
        <fullName evidence="3">Uncharacterized protein</fullName>
    </submittedName>
</protein>